<dbReference type="AlphaFoldDB" id="A0AA88IBM2"/>
<feature type="compositionally biased region" description="Basic and acidic residues" evidence="2">
    <location>
        <begin position="324"/>
        <end position="333"/>
    </location>
</feature>
<name>A0AA88IBM2_ARTSF</name>
<dbReference type="Proteomes" id="UP001187531">
    <property type="component" value="Unassembled WGS sequence"/>
</dbReference>
<dbReference type="EMBL" id="JAVRJZ010000004">
    <property type="protein sequence ID" value="KAK2723561.1"/>
    <property type="molecule type" value="Genomic_DNA"/>
</dbReference>
<accession>A0AA88IBM2</accession>
<comment type="caution">
    <text evidence="3">The sequence shown here is derived from an EMBL/GenBank/DDBJ whole genome shotgun (WGS) entry which is preliminary data.</text>
</comment>
<feature type="region of interest" description="Disordered" evidence="2">
    <location>
        <begin position="314"/>
        <end position="439"/>
    </location>
</feature>
<dbReference type="InterPro" id="IPR007972">
    <property type="entry name" value="Mtfr1"/>
</dbReference>
<dbReference type="GO" id="GO:0005739">
    <property type="term" value="C:mitochondrion"/>
    <property type="evidence" value="ECO:0007669"/>
    <property type="project" value="TreeGrafter"/>
</dbReference>
<organism evidence="3 4">
    <name type="scientific">Artemia franciscana</name>
    <name type="common">Brine shrimp</name>
    <name type="synonym">Artemia sanfranciscana</name>
    <dbReference type="NCBI Taxonomy" id="6661"/>
    <lineage>
        <taxon>Eukaryota</taxon>
        <taxon>Metazoa</taxon>
        <taxon>Ecdysozoa</taxon>
        <taxon>Arthropoda</taxon>
        <taxon>Crustacea</taxon>
        <taxon>Branchiopoda</taxon>
        <taxon>Anostraca</taxon>
        <taxon>Artemiidae</taxon>
        <taxon>Artemia</taxon>
    </lineage>
</organism>
<dbReference type="GO" id="GO:0000266">
    <property type="term" value="P:mitochondrial fission"/>
    <property type="evidence" value="ECO:0007669"/>
    <property type="project" value="TreeGrafter"/>
</dbReference>
<evidence type="ECO:0000256" key="1">
    <source>
        <dbReference type="ARBA" id="ARBA00005807"/>
    </source>
</evidence>
<dbReference type="GO" id="GO:0009060">
    <property type="term" value="P:aerobic respiration"/>
    <property type="evidence" value="ECO:0007669"/>
    <property type="project" value="TreeGrafter"/>
</dbReference>
<proteinExistence type="inferred from homology"/>
<evidence type="ECO:0008006" key="5">
    <source>
        <dbReference type="Google" id="ProtNLM"/>
    </source>
</evidence>
<reference evidence="3" key="1">
    <citation type="submission" date="2023-07" db="EMBL/GenBank/DDBJ databases">
        <title>Chromosome-level genome assembly of Artemia franciscana.</title>
        <authorList>
            <person name="Jo E."/>
        </authorList>
    </citation>
    <scope>NUCLEOTIDE SEQUENCE</scope>
    <source>
        <tissue evidence="3">Whole body</tissue>
    </source>
</reference>
<evidence type="ECO:0000256" key="2">
    <source>
        <dbReference type="SAM" id="MobiDB-lite"/>
    </source>
</evidence>
<dbReference type="Pfam" id="PF05308">
    <property type="entry name" value="Mito_fiss_reg"/>
    <property type="match status" value="1"/>
</dbReference>
<feature type="compositionally biased region" description="Low complexity" evidence="2">
    <location>
        <begin position="200"/>
        <end position="211"/>
    </location>
</feature>
<comment type="similarity">
    <text evidence="1">Belongs to the MTFR1 family.</text>
</comment>
<feature type="region of interest" description="Disordered" evidence="2">
    <location>
        <begin position="192"/>
        <end position="225"/>
    </location>
</feature>
<feature type="compositionally biased region" description="Basic and acidic residues" evidence="2">
    <location>
        <begin position="399"/>
        <end position="409"/>
    </location>
</feature>
<sequence>MDALEAVTELVYGLVQELSVDVQECVTFLMEILGYQTLRQILRNGQGENGHVHGCHRSLVRLVGQKLPLRPITRVHFKFARNTSFTDASLAGSVVGDRKDVIERKQNAVTEWQIRNSRCSPVEDQLPFEDLTETQSDISESPVSVDDFSIAGHSQSTVDTAAMNKISALEEEISRLKEQVFKMLVVADSRVSSSDYGSAPSTPLPTSLSPPHGAQAAPICMPPPPPPLPLPNLGVPPPPPPLPLLSATCPAPPPTPSSTIVGTPKRGNASLADMLQSKSLKSASSVTPVPIARGNSVPNMSDVLKGLNKVKLKKIERTPNGTPVKDKTTDPNDHGAILAKALAKRFKSFNQQMDSPDRAKLENDSGFDSPDESSKPQRRASMVVTSFSLGSSGLKRSVKRELKVPDKSNESPSSPPPFGQHLLRKTSNLRKVAENEPNR</sequence>
<protein>
    <recommendedName>
        <fullName evidence="5">Mitochondrial fission regulator 2</fullName>
    </recommendedName>
</protein>
<evidence type="ECO:0000313" key="3">
    <source>
        <dbReference type="EMBL" id="KAK2723561.1"/>
    </source>
</evidence>
<evidence type="ECO:0000313" key="4">
    <source>
        <dbReference type="Proteomes" id="UP001187531"/>
    </source>
</evidence>
<gene>
    <name evidence="3" type="ORF">QYM36_002040</name>
</gene>
<dbReference type="PANTHER" id="PTHR14215:SF0">
    <property type="entry name" value="WH2 DOMAIN-CONTAINING PROTEIN"/>
    <property type="match status" value="1"/>
</dbReference>
<keyword evidence="4" id="KW-1185">Reference proteome</keyword>
<dbReference type="PANTHER" id="PTHR14215">
    <property type="entry name" value="PROTEIN OF UNKNOWN FUNCTION DUF729"/>
    <property type="match status" value="1"/>
</dbReference>